<dbReference type="InterPro" id="IPR025558">
    <property type="entry name" value="DUF4283"/>
</dbReference>
<evidence type="ECO:0000313" key="3">
    <source>
        <dbReference type="EMBL" id="KAL3639509.1"/>
    </source>
</evidence>
<dbReference type="PANTHER" id="PTHR31286:SF167">
    <property type="entry name" value="OS09G0268800 PROTEIN"/>
    <property type="match status" value="1"/>
</dbReference>
<dbReference type="InterPro" id="IPR025836">
    <property type="entry name" value="Zn_knuckle_CX2CX4HX4C"/>
</dbReference>
<dbReference type="Pfam" id="PF14111">
    <property type="entry name" value="DUF4283"/>
    <property type="match status" value="1"/>
</dbReference>
<proteinExistence type="predicted"/>
<protein>
    <recommendedName>
        <fullName evidence="5">CCHC-type domain-containing protein</fullName>
    </recommendedName>
</protein>
<dbReference type="Pfam" id="PF14392">
    <property type="entry name" value="zf-CCHC_4"/>
    <property type="match status" value="1"/>
</dbReference>
<name>A0ABD3DCE4_9LAMI</name>
<evidence type="ECO:0008006" key="5">
    <source>
        <dbReference type="Google" id="ProtNLM"/>
    </source>
</evidence>
<feature type="domain" description="Zinc knuckle CX2CX4HX4C" evidence="2">
    <location>
        <begin position="181"/>
        <end position="226"/>
    </location>
</feature>
<dbReference type="AlphaFoldDB" id="A0ABD3DCE4"/>
<sequence>METFKFFLNLFPFPSPSLLHPSPTMNDPPNNLEDLNFSNILHIHKSDKEEPPLKNAPNEFSLIAKVLPTKNINMNAFKTTIIKAWNPINKLSTNLLKENTMTFIFEDEKDFEKVLNSTWSFRDHHVSIARWLANKALTEISLTKTNIWIHAFGILVSWIDLDMAQGIGNLSEPSIQVEINVLKPLTTSMILSYNGRTKIFVEIRYERLTDICFKCGQIGRKNPNCPENVELSDENILEPKYGPWMKAKNSHIHN</sequence>
<comment type="caution">
    <text evidence="3">The sequence shown here is derived from an EMBL/GenBank/DDBJ whole genome shotgun (WGS) entry which is preliminary data.</text>
</comment>
<evidence type="ECO:0000313" key="4">
    <source>
        <dbReference type="Proteomes" id="UP001632038"/>
    </source>
</evidence>
<dbReference type="Proteomes" id="UP001632038">
    <property type="component" value="Unassembled WGS sequence"/>
</dbReference>
<evidence type="ECO:0000259" key="1">
    <source>
        <dbReference type="Pfam" id="PF14111"/>
    </source>
</evidence>
<organism evidence="3 4">
    <name type="scientific">Castilleja foliolosa</name>
    <dbReference type="NCBI Taxonomy" id="1961234"/>
    <lineage>
        <taxon>Eukaryota</taxon>
        <taxon>Viridiplantae</taxon>
        <taxon>Streptophyta</taxon>
        <taxon>Embryophyta</taxon>
        <taxon>Tracheophyta</taxon>
        <taxon>Spermatophyta</taxon>
        <taxon>Magnoliopsida</taxon>
        <taxon>eudicotyledons</taxon>
        <taxon>Gunneridae</taxon>
        <taxon>Pentapetalae</taxon>
        <taxon>asterids</taxon>
        <taxon>lamiids</taxon>
        <taxon>Lamiales</taxon>
        <taxon>Orobanchaceae</taxon>
        <taxon>Pedicularideae</taxon>
        <taxon>Castillejinae</taxon>
        <taxon>Castilleja</taxon>
    </lineage>
</organism>
<gene>
    <name evidence="3" type="ORF">CASFOL_017416</name>
</gene>
<dbReference type="EMBL" id="JAVIJP010000018">
    <property type="protein sequence ID" value="KAL3639509.1"/>
    <property type="molecule type" value="Genomic_DNA"/>
</dbReference>
<keyword evidence="4" id="KW-1185">Reference proteome</keyword>
<feature type="domain" description="DUF4283" evidence="1">
    <location>
        <begin position="58"/>
        <end position="137"/>
    </location>
</feature>
<dbReference type="InterPro" id="IPR040256">
    <property type="entry name" value="At4g02000-like"/>
</dbReference>
<evidence type="ECO:0000259" key="2">
    <source>
        <dbReference type="Pfam" id="PF14392"/>
    </source>
</evidence>
<dbReference type="PANTHER" id="PTHR31286">
    <property type="entry name" value="GLYCINE-RICH CELL WALL STRUCTURAL PROTEIN 1.8-LIKE"/>
    <property type="match status" value="1"/>
</dbReference>
<reference evidence="4" key="1">
    <citation type="journal article" date="2024" name="IScience">
        <title>Strigolactones Initiate the Formation of Haustorium-like Structures in Castilleja.</title>
        <authorList>
            <person name="Buerger M."/>
            <person name="Peterson D."/>
            <person name="Chory J."/>
        </authorList>
    </citation>
    <scope>NUCLEOTIDE SEQUENCE [LARGE SCALE GENOMIC DNA]</scope>
</reference>
<accession>A0ABD3DCE4</accession>